<evidence type="ECO:0000256" key="3">
    <source>
        <dbReference type="ARBA" id="ARBA00022741"/>
    </source>
</evidence>
<dbReference type="InterPro" id="IPR003439">
    <property type="entry name" value="ABC_transporter-like_ATP-bd"/>
</dbReference>
<dbReference type="PROSITE" id="PS00211">
    <property type="entry name" value="ABC_TRANSPORTER_1"/>
    <property type="match status" value="1"/>
</dbReference>
<evidence type="ECO:0000313" key="7">
    <source>
        <dbReference type="Proteomes" id="UP001247542"/>
    </source>
</evidence>
<dbReference type="PROSITE" id="PS50893">
    <property type="entry name" value="ABC_TRANSPORTER_2"/>
    <property type="match status" value="1"/>
</dbReference>
<reference evidence="6 7" key="1">
    <citation type="submission" date="2023-06" db="EMBL/GenBank/DDBJ databases">
        <title>Draft genome sequence of Gleimia hominis type strain CCUG 57540T.</title>
        <authorList>
            <person name="Salva-Serra F."/>
            <person name="Cardew S."/>
            <person name="Jensie Markopoulos S."/>
            <person name="Ohlen M."/>
            <person name="Inganas E."/>
            <person name="Svensson-Stadler L."/>
            <person name="Moore E.R.B."/>
        </authorList>
    </citation>
    <scope>NUCLEOTIDE SEQUENCE [LARGE SCALE GENOMIC DNA]</scope>
    <source>
        <strain evidence="6 7">CCUG 57540</strain>
    </source>
</reference>
<evidence type="ECO:0000256" key="1">
    <source>
        <dbReference type="ARBA" id="ARBA00005417"/>
    </source>
</evidence>
<dbReference type="SUPFAM" id="SSF52540">
    <property type="entry name" value="P-loop containing nucleoside triphosphate hydrolases"/>
    <property type="match status" value="1"/>
</dbReference>
<dbReference type="SMART" id="SM00382">
    <property type="entry name" value="AAA"/>
    <property type="match status" value="1"/>
</dbReference>
<organism evidence="6 7">
    <name type="scientific">Gleimia hominis</name>
    <dbReference type="NCBI Taxonomy" id="595468"/>
    <lineage>
        <taxon>Bacteria</taxon>
        <taxon>Bacillati</taxon>
        <taxon>Actinomycetota</taxon>
        <taxon>Actinomycetes</taxon>
        <taxon>Actinomycetales</taxon>
        <taxon>Actinomycetaceae</taxon>
        <taxon>Gleimia</taxon>
    </lineage>
</organism>
<protein>
    <submittedName>
        <fullName evidence="6">ABC transporter ATP-binding protein</fullName>
    </submittedName>
</protein>
<dbReference type="PANTHER" id="PTHR43117">
    <property type="entry name" value="OSMOPROTECTANT IMPORT ATP-BINDING PROTEIN OSMV"/>
    <property type="match status" value="1"/>
</dbReference>
<dbReference type="Pfam" id="PF00005">
    <property type="entry name" value="ABC_tran"/>
    <property type="match status" value="1"/>
</dbReference>
<comment type="similarity">
    <text evidence="1">Belongs to the ABC transporter superfamily.</text>
</comment>
<name>A0ABU3IEX7_9ACTO</name>
<keyword evidence="7" id="KW-1185">Reference proteome</keyword>
<evidence type="ECO:0000259" key="5">
    <source>
        <dbReference type="PROSITE" id="PS50893"/>
    </source>
</evidence>
<dbReference type="EMBL" id="JASXSX010000002">
    <property type="protein sequence ID" value="MDT3767795.1"/>
    <property type="molecule type" value="Genomic_DNA"/>
</dbReference>
<evidence type="ECO:0000313" key="6">
    <source>
        <dbReference type="EMBL" id="MDT3767795.1"/>
    </source>
</evidence>
<keyword evidence="4 6" id="KW-0067">ATP-binding</keyword>
<feature type="domain" description="ABC transporter" evidence="5">
    <location>
        <begin position="2"/>
        <end position="238"/>
    </location>
</feature>
<evidence type="ECO:0000256" key="2">
    <source>
        <dbReference type="ARBA" id="ARBA00022448"/>
    </source>
</evidence>
<dbReference type="PANTHER" id="PTHR43117:SF4">
    <property type="entry name" value="OSMOPROTECTANT IMPORT ATP-BINDING PROTEIN OSMV"/>
    <property type="match status" value="1"/>
</dbReference>
<evidence type="ECO:0000256" key="4">
    <source>
        <dbReference type="ARBA" id="ARBA00022840"/>
    </source>
</evidence>
<dbReference type="InterPro" id="IPR003593">
    <property type="entry name" value="AAA+_ATPase"/>
</dbReference>
<dbReference type="GO" id="GO:0005524">
    <property type="term" value="F:ATP binding"/>
    <property type="evidence" value="ECO:0007669"/>
    <property type="project" value="UniProtKB-KW"/>
</dbReference>
<dbReference type="InterPro" id="IPR027417">
    <property type="entry name" value="P-loop_NTPase"/>
</dbReference>
<comment type="caution">
    <text evidence="6">The sequence shown here is derived from an EMBL/GenBank/DDBJ whole genome shotgun (WGS) entry which is preliminary data.</text>
</comment>
<proteinExistence type="inferred from homology"/>
<sequence length="272" mass="30016">MIEFRSVTKKFEGTDSPAVDNFNQTIDSRTLHVFLGSSGCGKTTLLRMINRMETPTEGTVLIDNANVADANPVELRRSIGYVMQSSGLLPHRTVLQNVTTVLRLLGKKKAQRRERGLEMMELVGLDPNLADRYPTQLSGGQAQRVGVARALAPEPNIVLMDEPFAAVDPVVRRQLQDLTFNLQRELGTTIVFVTHDVDEALRLATRVVLLAEGAHIRAEGSPEEILATSDDQFVDNFLGLHRGRQLQRKGDIVLDDVGRPLGRINGTEGDRA</sequence>
<gene>
    <name evidence="6" type="ORF">QS713_06945</name>
</gene>
<dbReference type="Proteomes" id="UP001247542">
    <property type="component" value="Unassembled WGS sequence"/>
</dbReference>
<dbReference type="Gene3D" id="3.40.50.300">
    <property type="entry name" value="P-loop containing nucleotide triphosphate hydrolases"/>
    <property type="match status" value="1"/>
</dbReference>
<accession>A0ABU3IEX7</accession>
<dbReference type="InterPro" id="IPR017871">
    <property type="entry name" value="ABC_transporter-like_CS"/>
</dbReference>
<keyword evidence="2" id="KW-0813">Transport</keyword>
<keyword evidence="3" id="KW-0547">Nucleotide-binding</keyword>
<dbReference type="RefSeq" id="WP_313273859.1">
    <property type="nucleotide sequence ID" value="NZ_JASXSX010000002.1"/>
</dbReference>